<protein>
    <submittedName>
        <fullName evidence="1">Uncharacterized protein</fullName>
    </submittedName>
</protein>
<dbReference type="Proteomes" id="UP000799118">
    <property type="component" value="Unassembled WGS sequence"/>
</dbReference>
<name>A0A6A4I1T9_9AGAR</name>
<reference evidence="1" key="1">
    <citation type="journal article" date="2019" name="Environ. Microbiol.">
        <title>Fungal ecological strategies reflected in gene transcription - a case study of two litter decomposers.</title>
        <authorList>
            <person name="Barbi F."/>
            <person name="Kohler A."/>
            <person name="Barry K."/>
            <person name="Baskaran P."/>
            <person name="Daum C."/>
            <person name="Fauchery L."/>
            <person name="Ihrmark K."/>
            <person name="Kuo A."/>
            <person name="LaButti K."/>
            <person name="Lipzen A."/>
            <person name="Morin E."/>
            <person name="Grigoriev I.V."/>
            <person name="Henrissat B."/>
            <person name="Lindahl B."/>
            <person name="Martin F."/>
        </authorList>
    </citation>
    <scope>NUCLEOTIDE SEQUENCE</scope>
    <source>
        <strain evidence="1">JB14</strain>
    </source>
</reference>
<gene>
    <name evidence="1" type="ORF">BT96DRAFT_917294</name>
</gene>
<proteinExistence type="predicted"/>
<keyword evidence="2" id="KW-1185">Reference proteome</keyword>
<evidence type="ECO:0000313" key="1">
    <source>
        <dbReference type="EMBL" id="KAE9403940.1"/>
    </source>
</evidence>
<dbReference type="EMBL" id="ML769421">
    <property type="protein sequence ID" value="KAE9403940.1"/>
    <property type="molecule type" value="Genomic_DNA"/>
</dbReference>
<accession>A0A6A4I1T9</accession>
<evidence type="ECO:0000313" key="2">
    <source>
        <dbReference type="Proteomes" id="UP000799118"/>
    </source>
</evidence>
<dbReference type="AlphaFoldDB" id="A0A6A4I1T9"/>
<dbReference type="OrthoDB" id="2523749at2759"/>
<organism evidence="1 2">
    <name type="scientific">Gymnopus androsaceus JB14</name>
    <dbReference type="NCBI Taxonomy" id="1447944"/>
    <lineage>
        <taxon>Eukaryota</taxon>
        <taxon>Fungi</taxon>
        <taxon>Dikarya</taxon>
        <taxon>Basidiomycota</taxon>
        <taxon>Agaricomycotina</taxon>
        <taxon>Agaricomycetes</taxon>
        <taxon>Agaricomycetidae</taxon>
        <taxon>Agaricales</taxon>
        <taxon>Marasmiineae</taxon>
        <taxon>Omphalotaceae</taxon>
        <taxon>Gymnopus</taxon>
    </lineage>
</organism>
<sequence>MRVRCEEMGYHDSGKVWVGAYSLVRKDFPSKKMMHALIPRCILGYLDGPVAEDFLTQYYQRLYSRMKELGLKDCEESVDRLSQEAVPIFRDLKEIFSSRLKFPPPSSFPHASELGFESVWEVSKDVQVC</sequence>